<evidence type="ECO:0000313" key="2">
    <source>
        <dbReference type="EMBL" id="MCI28197.1"/>
    </source>
</evidence>
<reference evidence="2 3" key="1">
    <citation type="journal article" date="2018" name="Front. Plant Sci.">
        <title>Red Clover (Trifolium pratense) and Zigzag Clover (T. medium) - A Picture of Genomic Similarities and Differences.</title>
        <authorList>
            <person name="Dluhosova J."/>
            <person name="Istvanek J."/>
            <person name="Nedelnik J."/>
            <person name="Repkova J."/>
        </authorList>
    </citation>
    <scope>NUCLEOTIDE SEQUENCE [LARGE SCALE GENOMIC DNA]</scope>
    <source>
        <strain evidence="3">cv. 10/8</strain>
        <tissue evidence="2">Leaf</tissue>
    </source>
</reference>
<dbReference type="EMBL" id="LXQA010164140">
    <property type="protein sequence ID" value="MCI28197.1"/>
    <property type="molecule type" value="Genomic_DNA"/>
</dbReference>
<proteinExistence type="predicted"/>
<dbReference type="Proteomes" id="UP000265520">
    <property type="component" value="Unassembled WGS sequence"/>
</dbReference>
<feature type="compositionally biased region" description="Basic and acidic residues" evidence="1">
    <location>
        <begin position="55"/>
        <end position="65"/>
    </location>
</feature>
<accession>A0A392QVZ2</accession>
<feature type="non-terminal residue" evidence="2">
    <location>
        <position position="85"/>
    </location>
</feature>
<evidence type="ECO:0000313" key="3">
    <source>
        <dbReference type="Proteomes" id="UP000265520"/>
    </source>
</evidence>
<dbReference type="AlphaFoldDB" id="A0A392QVZ2"/>
<protein>
    <submittedName>
        <fullName evidence="2">Uncharacterized protein</fullName>
    </submittedName>
</protein>
<feature type="region of interest" description="Disordered" evidence="1">
    <location>
        <begin position="28"/>
        <end position="85"/>
    </location>
</feature>
<name>A0A392QVZ2_9FABA</name>
<evidence type="ECO:0000256" key="1">
    <source>
        <dbReference type="SAM" id="MobiDB-lite"/>
    </source>
</evidence>
<comment type="caution">
    <text evidence="2">The sequence shown here is derived from an EMBL/GenBank/DDBJ whole genome shotgun (WGS) entry which is preliminary data.</text>
</comment>
<sequence>MEPPWQPSLQKLPIVIVKKSAKAFSRMNRIGESENGKSEASFPRITGSSSCPDNPKFDDDAKQTDCTDSSEYNLDDSTEAAKDHH</sequence>
<organism evidence="2 3">
    <name type="scientific">Trifolium medium</name>
    <dbReference type="NCBI Taxonomy" id="97028"/>
    <lineage>
        <taxon>Eukaryota</taxon>
        <taxon>Viridiplantae</taxon>
        <taxon>Streptophyta</taxon>
        <taxon>Embryophyta</taxon>
        <taxon>Tracheophyta</taxon>
        <taxon>Spermatophyta</taxon>
        <taxon>Magnoliopsida</taxon>
        <taxon>eudicotyledons</taxon>
        <taxon>Gunneridae</taxon>
        <taxon>Pentapetalae</taxon>
        <taxon>rosids</taxon>
        <taxon>fabids</taxon>
        <taxon>Fabales</taxon>
        <taxon>Fabaceae</taxon>
        <taxon>Papilionoideae</taxon>
        <taxon>50 kb inversion clade</taxon>
        <taxon>NPAAA clade</taxon>
        <taxon>Hologalegina</taxon>
        <taxon>IRL clade</taxon>
        <taxon>Trifolieae</taxon>
        <taxon>Trifolium</taxon>
    </lineage>
</organism>
<keyword evidence="3" id="KW-1185">Reference proteome</keyword>